<dbReference type="AlphaFoldDB" id="A0A9X0WAP7"/>
<organism evidence="1 2">
    <name type="scientific">Lamprobacter modestohalophilus</name>
    <dbReference type="NCBI Taxonomy" id="1064514"/>
    <lineage>
        <taxon>Bacteria</taxon>
        <taxon>Pseudomonadati</taxon>
        <taxon>Pseudomonadota</taxon>
        <taxon>Gammaproteobacteria</taxon>
        <taxon>Chromatiales</taxon>
        <taxon>Chromatiaceae</taxon>
        <taxon>Lamprobacter</taxon>
    </lineage>
</organism>
<sequence>MTLRQRDALSSLQDELFQLDHACRRLSRKAKALGELLEPAAADEDAFTPEEVERLVQLNERLAFLARHLQEVGQTLCPQMEARVADPDDPMVDFEIEAILHFMFPEDDPDYDEDSDPFLTKRSFNLKVDHNEGREGVDYRESVHRFPGRLNQIAHCWLFHDLYDHSYGLEQPALSLVDCLRIDKIWVTVAVEHQATLDIETGAWLPDTI</sequence>
<comment type="caution">
    <text evidence="1">The sequence shown here is derived from an EMBL/GenBank/DDBJ whole genome shotgun (WGS) entry which is preliminary data.</text>
</comment>
<dbReference type="Proteomes" id="UP001138768">
    <property type="component" value="Unassembled WGS sequence"/>
</dbReference>
<gene>
    <name evidence="1" type="ORF">CKO42_17340</name>
</gene>
<reference evidence="1 2" key="1">
    <citation type="journal article" date="2020" name="Microorganisms">
        <title>Osmotic Adaptation and Compatible Solute Biosynthesis of Phototrophic Bacteria as Revealed from Genome Analyses.</title>
        <authorList>
            <person name="Imhoff J.F."/>
            <person name="Rahn T."/>
            <person name="Kunzel S."/>
            <person name="Keller A."/>
            <person name="Neulinger S.C."/>
        </authorList>
    </citation>
    <scope>NUCLEOTIDE SEQUENCE [LARGE SCALE GENOMIC DNA]</scope>
    <source>
        <strain evidence="1 2">DSM 25653</strain>
    </source>
</reference>
<accession>A0A9X0WAP7</accession>
<dbReference type="RefSeq" id="WP_200246755.1">
    <property type="nucleotide sequence ID" value="NZ_NRRY01000033.1"/>
</dbReference>
<protein>
    <submittedName>
        <fullName evidence="1">Uncharacterized protein</fullName>
    </submittedName>
</protein>
<keyword evidence="2" id="KW-1185">Reference proteome</keyword>
<dbReference type="EMBL" id="NRRY01000033">
    <property type="protein sequence ID" value="MBK1620172.1"/>
    <property type="molecule type" value="Genomic_DNA"/>
</dbReference>
<proteinExistence type="predicted"/>
<evidence type="ECO:0000313" key="1">
    <source>
        <dbReference type="EMBL" id="MBK1620172.1"/>
    </source>
</evidence>
<name>A0A9X0WAP7_9GAMM</name>
<evidence type="ECO:0000313" key="2">
    <source>
        <dbReference type="Proteomes" id="UP001138768"/>
    </source>
</evidence>